<dbReference type="Pfam" id="PF01171">
    <property type="entry name" value="ATP_bind_3"/>
    <property type="match status" value="1"/>
</dbReference>
<dbReference type="InterPro" id="IPR014729">
    <property type="entry name" value="Rossmann-like_a/b/a_fold"/>
</dbReference>
<evidence type="ECO:0000256" key="1">
    <source>
        <dbReference type="ARBA" id="ARBA00004496"/>
    </source>
</evidence>
<comment type="catalytic activity">
    <reaction evidence="7 8">
        <text>cytidine(34) in tRNA(Ile2) + L-lysine + ATP = lysidine(34) in tRNA(Ile2) + AMP + diphosphate + H(+)</text>
        <dbReference type="Rhea" id="RHEA:43744"/>
        <dbReference type="Rhea" id="RHEA-COMP:10625"/>
        <dbReference type="Rhea" id="RHEA-COMP:10670"/>
        <dbReference type="ChEBI" id="CHEBI:15378"/>
        <dbReference type="ChEBI" id="CHEBI:30616"/>
        <dbReference type="ChEBI" id="CHEBI:32551"/>
        <dbReference type="ChEBI" id="CHEBI:33019"/>
        <dbReference type="ChEBI" id="CHEBI:82748"/>
        <dbReference type="ChEBI" id="CHEBI:83665"/>
        <dbReference type="ChEBI" id="CHEBI:456215"/>
        <dbReference type="EC" id="6.3.4.19"/>
    </reaction>
</comment>
<evidence type="ECO:0000256" key="3">
    <source>
        <dbReference type="ARBA" id="ARBA00022598"/>
    </source>
</evidence>
<keyword evidence="2 8" id="KW-0963">Cytoplasm</keyword>
<evidence type="ECO:0000259" key="9">
    <source>
        <dbReference type="SMART" id="SM00977"/>
    </source>
</evidence>
<dbReference type="Gene3D" id="3.40.50.620">
    <property type="entry name" value="HUPs"/>
    <property type="match status" value="1"/>
</dbReference>
<dbReference type="GO" id="GO:0005524">
    <property type="term" value="F:ATP binding"/>
    <property type="evidence" value="ECO:0007669"/>
    <property type="project" value="UniProtKB-UniRule"/>
</dbReference>
<comment type="similarity">
    <text evidence="8">Belongs to the tRNA(Ile)-lysidine synthase family.</text>
</comment>
<protein>
    <recommendedName>
        <fullName evidence="8">tRNA(Ile)-lysidine synthase</fullName>
        <ecNumber evidence="8">6.3.4.19</ecNumber>
    </recommendedName>
    <alternativeName>
        <fullName evidence="8">tRNA(Ile)-2-lysyl-cytidine synthase</fullName>
    </alternativeName>
    <alternativeName>
        <fullName evidence="8">tRNA(Ile)-lysidine synthetase</fullName>
    </alternativeName>
</protein>
<dbReference type="SMART" id="SM00977">
    <property type="entry name" value="TilS_C"/>
    <property type="match status" value="1"/>
</dbReference>
<dbReference type="GO" id="GO:0005737">
    <property type="term" value="C:cytoplasm"/>
    <property type="evidence" value="ECO:0007669"/>
    <property type="project" value="UniProtKB-SubCell"/>
</dbReference>
<comment type="caution">
    <text evidence="10">The sequence shown here is derived from an EMBL/GenBank/DDBJ whole genome shotgun (WGS) entry which is preliminary data.</text>
</comment>
<feature type="domain" description="Lysidine-tRNA(Ile) synthetase C-terminal" evidence="9">
    <location>
        <begin position="347"/>
        <end position="419"/>
    </location>
</feature>
<dbReference type="GO" id="GO:0032267">
    <property type="term" value="F:tRNA(Ile)-lysidine synthase activity"/>
    <property type="evidence" value="ECO:0007669"/>
    <property type="project" value="UniProtKB-EC"/>
</dbReference>
<evidence type="ECO:0000313" key="10">
    <source>
        <dbReference type="EMBL" id="HIU91093.1"/>
    </source>
</evidence>
<evidence type="ECO:0000313" key="11">
    <source>
        <dbReference type="Proteomes" id="UP000886852"/>
    </source>
</evidence>
<dbReference type="NCBIfam" id="TIGR02433">
    <property type="entry name" value="lysidine_TilS_C"/>
    <property type="match status" value="1"/>
</dbReference>
<dbReference type="InterPro" id="IPR012796">
    <property type="entry name" value="Lysidine-tRNA-synth_C"/>
</dbReference>
<dbReference type="NCBIfam" id="TIGR02432">
    <property type="entry name" value="lysidine_TilS_N"/>
    <property type="match status" value="1"/>
</dbReference>
<feature type="binding site" evidence="8">
    <location>
        <begin position="16"/>
        <end position="21"/>
    </location>
    <ligand>
        <name>ATP</name>
        <dbReference type="ChEBI" id="CHEBI:30616"/>
    </ligand>
</feature>
<comment type="function">
    <text evidence="8">Ligates lysine onto the cytidine present at position 34 of the AUA codon-specific tRNA(Ile) that contains the anticodon CAU, in an ATP-dependent manner. Cytidine is converted to lysidine, thus changing the amino acid specificity of the tRNA from methionine to isoleucine.</text>
</comment>
<dbReference type="InterPro" id="IPR012094">
    <property type="entry name" value="tRNA_Ile_lys_synt"/>
</dbReference>
<proteinExistence type="inferred from homology"/>
<evidence type="ECO:0000256" key="5">
    <source>
        <dbReference type="ARBA" id="ARBA00022741"/>
    </source>
</evidence>
<dbReference type="CDD" id="cd01992">
    <property type="entry name" value="TilS_N"/>
    <property type="match status" value="1"/>
</dbReference>
<gene>
    <name evidence="8 10" type="primary">tilS</name>
    <name evidence="10" type="ORF">IAC72_03695</name>
</gene>
<dbReference type="AlphaFoldDB" id="A0A9D1MX49"/>
<evidence type="ECO:0000256" key="7">
    <source>
        <dbReference type="ARBA" id="ARBA00048539"/>
    </source>
</evidence>
<accession>A0A9D1MX49</accession>
<dbReference type="PANTHER" id="PTHR43033">
    <property type="entry name" value="TRNA(ILE)-LYSIDINE SYNTHASE-RELATED"/>
    <property type="match status" value="1"/>
</dbReference>
<keyword evidence="5 8" id="KW-0547">Nucleotide-binding</keyword>
<dbReference type="GO" id="GO:0006400">
    <property type="term" value="P:tRNA modification"/>
    <property type="evidence" value="ECO:0007669"/>
    <property type="project" value="UniProtKB-UniRule"/>
</dbReference>
<evidence type="ECO:0000256" key="4">
    <source>
        <dbReference type="ARBA" id="ARBA00022694"/>
    </source>
</evidence>
<keyword evidence="3 8" id="KW-0436">Ligase</keyword>
<reference evidence="10" key="1">
    <citation type="submission" date="2020-10" db="EMBL/GenBank/DDBJ databases">
        <authorList>
            <person name="Gilroy R."/>
        </authorList>
    </citation>
    <scope>NUCLEOTIDE SEQUENCE</scope>
    <source>
        <strain evidence="10">ChiHjej12B11-7776</strain>
    </source>
</reference>
<comment type="subcellular location">
    <subcellularLocation>
        <location evidence="1 8">Cytoplasm</location>
    </subcellularLocation>
</comment>
<dbReference type="EC" id="6.3.4.19" evidence="8"/>
<sequence>MNVEVDLSLSYALAVSGGIDSMVMLHMFASMKPRPHFFVVTVNHNLRKEASADCKFVQDYCRKLKVKCRTFNIDVPSYCQAMKVSEETGARLLRMGVLNSLEVDRVCTAHHADDNAETILMHLIRGSGANGLEGIRRERGKFLRPMLHLSRADIEQYAAEHGVPHVYDATNSQVKYARNFLRNEVIPLLCKINENAPSNITRTAENVAQDNAYLESLADDGDVKIFGDRAEIPSYLLTQPKPIAYRVLRKVFLRLNIWYDIEKQHFDAIIQLADNFGGKKLSLPFNLVAVNDYDKVTILKQTEEKFFDFEMPFGEGTVKTPVGTVAVYRHRQKDALKFDVGKIPPTAVFRTRRKGDVFCKYGGGTKALNRYLIDKKIPARLRDSLVLVADGSNVLIICGVEISDHVKVEQNSSVRYIKNLITD</sequence>
<evidence type="ECO:0000256" key="2">
    <source>
        <dbReference type="ARBA" id="ARBA00022490"/>
    </source>
</evidence>
<dbReference type="Proteomes" id="UP000886852">
    <property type="component" value="Unassembled WGS sequence"/>
</dbReference>
<keyword evidence="6 8" id="KW-0067">ATP-binding</keyword>
<keyword evidence="4 8" id="KW-0819">tRNA processing</keyword>
<dbReference type="HAMAP" id="MF_01161">
    <property type="entry name" value="tRNA_Ile_lys_synt"/>
    <property type="match status" value="1"/>
</dbReference>
<organism evidence="10 11">
    <name type="scientific">Candidatus Fimimonas merdipullorum</name>
    <dbReference type="NCBI Taxonomy" id="2840822"/>
    <lineage>
        <taxon>Bacteria</taxon>
        <taxon>Pseudomonadati</taxon>
        <taxon>Myxococcota</taxon>
        <taxon>Myxococcia</taxon>
        <taxon>Myxococcales</taxon>
        <taxon>Cystobacterineae</taxon>
        <taxon>Myxococcaceae</taxon>
        <taxon>Myxococcaceae incertae sedis</taxon>
        <taxon>Candidatus Fimimonas</taxon>
    </lineage>
</organism>
<dbReference type="SUPFAM" id="SSF56037">
    <property type="entry name" value="PheT/TilS domain"/>
    <property type="match status" value="1"/>
</dbReference>
<evidence type="ECO:0000256" key="6">
    <source>
        <dbReference type="ARBA" id="ARBA00022840"/>
    </source>
</evidence>
<dbReference type="InterPro" id="IPR011063">
    <property type="entry name" value="TilS/TtcA_N"/>
</dbReference>
<dbReference type="Pfam" id="PF11734">
    <property type="entry name" value="TilS_C"/>
    <property type="match status" value="1"/>
</dbReference>
<evidence type="ECO:0000256" key="8">
    <source>
        <dbReference type="HAMAP-Rule" id="MF_01161"/>
    </source>
</evidence>
<reference evidence="10" key="2">
    <citation type="journal article" date="2021" name="PeerJ">
        <title>Extensive microbial diversity within the chicken gut microbiome revealed by metagenomics and culture.</title>
        <authorList>
            <person name="Gilroy R."/>
            <person name="Ravi A."/>
            <person name="Getino M."/>
            <person name="Pursley I."/>
            <person name="Horton D.L."/>
            <person name="Alikhan N.F."/>
            <person name="Baker D."/>
            <person name="Gharbi K."/>
            <person name="Hall N."/>
            <person name="Watson M."/>
            <person name="Adriaenssens E.M."/>
            <person name="Foster-Nyarko E."/>
            <person name="Jarju S."/>
            <person name="Secka A."/>
            <person name="Antonio M."/>
            <person name="Oren A."/>
            <person name="Chaudhuri R.R."/>
            <person name="La Ragione R."/>
            <person name="Hildebrand F."/>
            <person name="Pallen M.J."/>
        </authorList>
    </citation>
    <scope>NUCLEOTIDE SEQUENCE</scope>
    <source>
        <strain evidence="10">ChiHjej12B11-7776</strain>
    </source>
</reference>
<dbReference type="SUPFAM" id="SSF82829">
    <property type="entry name" value="MesJ substrate recognition domain-like"/>
    <property type="match status" value="1"/>
</dbReference>
<dbReference type="InterPro" id="IPR012795">
    <property type="entry name" value="tRNA_Ile_lys_synt_N"/>
</dbReference>
<dbReference type="EMBL" id="DVOC01000065">
    <property type="protein sequence ID" value="HIU91093.1"/>
    <property type="molecule type" value="Genomic_DNA"/>
</dbReference>
<name>A0A9D1MX49_9BACT</name>
<dbReference type="PANTHER" id="PTHR43033:SF1">
    <property type="entry name" value="TRNA(ILE)-LYSIDINE SYNTHASE-RELATED"/>
    <property type="match status" value="1"/>
</dbReference>
<dbReference type="SUPFAM" id="SSF52402">
    <property type="entry name" value="Adenine nucleotide alpha hydrolases-like"/>
    <property type="match status" value="1"/>
</dbReference>
<comment type="domain">
    <text evidence="8">The N-terminal region contains the highly conserved SGGXDS motif, predicted to be a P-loop motif involved in ATP binding.</text>
</comment>